<comment type="caution">
    <text evidence="1">The sequence shown here is derived from an EMBL/GenBank/DDBJ whole genome shotgun (WGS) entry which is preliminary data.</text>
</comment>
<accession>A0AAW8DTF4</accession>
<proteinExistence type="predicted"/>
<protein>
    <submittedName>
        <fullName evidence="1">Uncharacterized protein</fullName>
    </submittedName>
</protein>
<evidence type="ECO:0000313" key="1">
    <source>
        <dbReference type="EMBL" id="MDP9922587.1"/>
    </source>
</evidence>
<evidence type="ECO:0000313" key="2">
    <source>
        <dbReference type="Proteomes" id="UP001244295"/>
    </source>
</evidence>
<gene>
    <name evidence="1" type="ORF">J2W25_001608</name>
</gene>
<reference evidence="1" key="1">
    <citation type="submission" date="2023-07" db="EMBL/GenBank/DDBJ databases">
        <title>Sorghum-associated microbial communities from plants grown in Nebraska, USA.</title>
        <authorList>
            <person name="Schachtman D."/>
        </authorList>
    </citation>
    <scope>NUCLEOTIDE SEQUENCE</scope>
    <source>
        <strain evidence="1">DS2795</strain>
    </source>
</reference>
<organism evidence="1 2">
    <name type="scientific">Variovorax boronicumulans</name>
    <dbReference type="NCBI Taxonomy" id="436515"/>
    <lineage>
        <taxon>Bacteria</taxon>
        <taxon>Pseudomonadati</taxon>
        <taxon>Pseudomonadota</taxon>
        <taxon>Betaproteobacteria</taxon>
        <taxon>Burkholderiales</taxon>
        <taxon>Comamonadaceae</taxon>
        <taxon>Variovorax</taxon>
    </lineage>
</organism>
<dbReference type="EMBL" id="JAUSRR010000003">
    <property type="protein sequence ID" value="MDP9922587.1"/>
    <property type="molecule type" value="Genomic_DNA"/>
</dbReference>
<dbReference type="AlphaFoldDB" id="A0AAW8DTF4"/>
<name>A0AAW8DTF4_9BURK</name>
<dbReference type="Proteomes" id="UP001244295">
    <property type="component" value="Unassembled WGS sequence"/>
</dbReference>
<sequence>MLEVADMGRPTEANLLHVTPRMYTRQCVY</sequence>